<evidence type="ECO:0000256" key="12">
    <source>
        <dbReference type="ARBA" id="ARBA00023136"/>
    </source>
</evidence>
<feature type="transmembrane region" description="Helical" evidence="17">
    <location>
        <begin position="523"/>
        <end position="547"/>
    </location>
</feature>
<dbReference type="GO" id="GO:0034975">
    <property type="term" value="P:protein folding in endoplasmic reticulum"/>
    <property type="evidence" value="ECO:0007669"/>
    <property type="project" value="InterPro"/>
</dbReference>
<evidence type="ECO:0000256" key="7">
    <source>
        <dbReference type="ARBA" id="ARBA00022729"/>
    </source>
</evidence>
<keyword evidence="6" id="KW-0285">Flavoprotein</keyword>
<dbReference type="GO" id="GO:0015035">
    <property type="term" value="F:protein-disulfide reductase activity"/>
    <property type="evidence" value="ECO:0007669"/>
    <property type="project" value="InterPro"/>
</dbReference>
<dbReference type="SUPFAM" id="SSF110019">
    <property type="entry name" value="ERO1-like"/>
    <property type="match status" value="1"/>
</dbReference>
<keyword evidence="9" id="KW-0274">FAD</keyword>
<dbReference type="RefSeq" id="XP_067922121.1">
    <property type="nucleotide sequence ID" value="XM_068065896.1"/>
</dbReference>
<reference evidence="18 19" key="1">
    <citation type="journal article" date="2017" name="Int. J. Parasitol.">
        <title>The genome of the protozoan parasite Cystoisospora suis and a reverse vaccinology approach to identify vaccine candidates.</title>
        <authorList>
            <person name="Palmieri N."/>
            <person name="Shrestha A."/>
            <person name="Ruttkowski B."/>
            <person name="Beck T."/>
            <person name="Vogl C."/>
            <person name="Tomley F."/>
            <person name="Blake D.P."/>
            <person name="Joachim A."/>
        </authorList>
    </citation>
    <scope>NUCLEOTIDE SEQUENCE [LARGE SCALE GENOMIC DNA]</scope>
    <source>
        <strain evidence="18 19">Wien I</strain>
    </source>
</reference>
<sequence>MMKQLAAGGAFICSVILFSFPLASTLLSSLATAKDADGSAAFAGSGPQAEAAEAHAGPWFSRFSELTREYLPPFLQLWDMQVPPEDLPECLQFPSLKQLSEDAAVVRPTLQRLKQRTFFRIFKLGLLSDSCADPRLSDLLGDHAAGKCTEPQRCGLCECSDDEIPRNWLQKPDEEFVDRRHAASFTRWTQDRSSRQPDDPFSMFKAPKRDEEGSSSALGSSSKNGKGGIYVDLLLNPPCFTKYEGGVVWHLLYDQLPLSTNSTRTHADDTIDPFPDDLNAVDGNPDYSCSSNANLRRLVSGMQANIAALAAENFNTIDNSPPPRPVSGWGMPLPPEPRVGSNGAPAPPVFDSNLDFFRERLATQPSRVQNLYFTFGVLLKAVCRLSDVLQECSCETGNSQEDLSARADLLHVLNVTTSSLHACSSDFMQKPLLDGSRLEFLESMKGIDGLLRCVPCEKCRLHGKIKLTALHIAAKMISSSEGVPSLERNQVTALVNALYYFADSIRVVEHMQDRIYLHNICSYAVYFSVFVLLLLFLLYIALNIGLLGRQKRKRRHLTSKKRM</sequence>
<dbReference type="Pfam" id="PF04137">
    <property type="entry name" value="ERO1"/>
    <property type="match status" value="1"/>
</dbReference>
<evidence type="ECO:0000256" key="4">
    <source>
        <dbReference type="ARBA" id="ARBA00011802"/>
    </source>
</evidence>
<evidence type="ECO:0000256" key="5">
    <source>
        <dbReference type="ARBA" id="ARBA00022448"/>
    </source>
</evidence>
<evidence type="ECO:0000256" key="17">
    <source>
        <dbReference type="SAM" id="Phobius"/>
    </source>
</evidence>
<gene>
    <name evidence="18" type="ORF">CSUI_005726</name>
</gene>
<keyword evidence="17" id="KW-0812">Transmembrane</keyword>
<keyword evidence="10" id="KW-0249">Electron transport</keyword>
<comment type="subcellular location">
    <subcellularLocation>
        <location evidence="2">Endoplasmic reticulum membrane</location>
        <topology evidence="2">Peripheral membrane protein</topology>
        <orientation evidence="2">Lumenal side</orientation>
    </subcellularLocation>
</comment>
<evidence type="ECO:0000256" key="14">
    <source>
        <dbReference type="ARBA" id="ARBA00023180"/>
    </source>
</evidence>
<keyword evidence="14" id="KW-0325">Glycoprotein</keyword>
<dbReference type="GO" id="GO:0071949">
    <property type="term" value="F:FAD binding"/>
    <property type="evidence" value="ECO:0007669"/>
    <property type="project" value="InterPro"/>
</dbReference>
<dbReference type="GO" id="GO:0005789">
    <property type="term" value="C:endoplasmic reticulum membrane"/>
    <property type="evidence" value="ECO:0007669"/>
    <property type="project" value="UniProtKB-SubCell"/>
</dbReference>
<evidence type="ECO:0000256" key="2">
    <source>
        <dbReference type="ARBA" id="ARBA00004367"/>
    </source>
</evidence>
<proteinExistence type="inferred from homology"/>
<dbReference type="VEuPathDB" id="ToxoDB:CSUI_005726"/>
<evidence type="ECO:0000256" key="13">
    <source>
        <dbReference type="ARBA" id="ARBA00023157"/>
    </source>
</evidence>
<comment type="subunit">
    <text evidence="4">May function both as a monomer and a homodimer.</text>
</comment>
<keyword evidence="15" id="KW-0676">Redox-active center</keyword>
<name>A0A2C6KWW6_9APIC</name>
<comment type="caution">
    <text evidence="18">The sequence shown here is derived from an EMBL/GenBank/DDBJ whole genome shotgun (WGS) entry which is preliminary data.</text>
</comment>
<keyword evidence="11" id="KW-0560">Oxidoreductase</keyword>
<dbReference type="InterPro" id="IPR037192">
    <property type="entry name" value="ERO1-like_sf"/>
</dbReference>
<evidence type="ECO:0000313" key="18">
    <source>
        <dbReference type="EMBL" id="PHJ20433.1"/>
    </source>
</evidence>
<organism evidence="18 19">
    <name type="scientific">Cystoisospora suis</name>
    <dbReference type="NCBI Taxonomy" id="483139"/>
    <lineage>
        <taxon>Eukaryota</taxon>
        <taxon>Sar</taxon>
        <taxon>Alveolata</taxon>
        <taxon>Apicomplexa</taxon>
        <taxon>Conoidasida</taxon>
        <taxon>Coccidia</taxon>
        <taxon>Eucoccidiorida</taxon>
        <taxon>Eimeriorina</taxon>
        <taxon>Sarcocystidae</taxon>
        <taxon>Cystoisospora</taxon>
    </lineage>
</organism>
<keyword evidence="5" id="KW-0813">Transport</keyword>
<dbReference type="Proteomes" id="UP000221165">
    <property type="component" value="Unassembled WGS sequence"/>
</dbReference>
<keyword evidence="19" id="KW-1185">Reference proteome</keyword>
<protein>
    <submittedName>
        <fullName evidence="18">Endoplasmic reticulum oxidoreductin</fullName>
    </submittedName>
</protein>
<keyword evidence="12 17" id="KW-0472">Membrane</keyword>
<evidence type="ECO:0000256" key="8">
    <source>
        <dbReference type="ARBA" id="ARBA00022824"/>
    </source>
</evidence>
<evidence type="ECO:0000256" key="6">
    <source>
        <dbReference type="ARBA" id="ARBA00022630"/>
    </source>
</evidence>
<evidence type="ECO:0000256" key="16">
    <source>
        <dbReference type="SAM" id="MobiDB-lite"/>
    </source>
</evidence>
<evidence type="ECO:0000256" key="15">
    <source>
        <dbReference type="ARBA" id="ARBA00023284"/>
    </source>
</evidence>
<accession>A0A2C6KWW6</accession>
<evidence type="ECO:0000256" key="10">
    <source>
        <dbReference type="ARBA" id="ARBA00022982"/>
    </source>
</evidence>
<dbReference type="GO" id="GO:0016972">
    <property type="term" value="F:thiol oxidase activity"/>
    <property type="evidence" value="ECO:0007669"/>
    <property type="project" value="InterPro"/>
</dbReference>
<evidence type="ECO:0000256" key="9">
    <source>
        <dbReference type="ARBA" id="ARBA00022827"/>
    </source>
</evidence>
<comment type="similarity">
    <text evidence="3">Belongs to the EROs family.</text>
</comment>
<keyword evidence="13" id="KW-1015">Disulfide bond</keyword>
<dbReference type="PANTHER" id="PTHR12613">
    <property type="entry name" value="ERO1-RELATED"/>
    <property type="match status" value="1"/>
</dbReference>
<feature type="compositionally biased region" description="Low complexity" evidence="16">
    <location>
        <begin position="214"/>
        <end position="223"/>
    </location>
</feature>
<dbReference type="InterPro" id="IPR007266">
    <property type="entry name" value="Ero1"/>
</dbReference>
<keyword evidence="17" id="KW-1133">Transmembrane helix</keyword>
<dbReference type="GeneID" id="94429107"/>
<evidence type="ECO:0000256" key="3">
    <source>
        <dbReference type="ARBA" id="ARBA00008277"/>
    </source>
</evidence>
<evidence type="ECO:0000256" key="11">
    <source>
        <dbReference type="ARBA" id="ARBA00023002"/>
    </source>
</evidence>
<keyword evidence="8" id="KW-0256">Endoplasmic reticulum</keyword>
<comment type="cofactor">
    <cofactor evidence="1">
        <name>FAD</name>
        <dbReference type="ChEBI" id="CHEBI:57692"/>
    </cofactor>
</comment>
<evidence type="ECO:0000313" key="19">
    <source>
        <dbReference type="Proteomes" id="UP000221165"/>
    </source>
</evidence>
<dbReference type="AlphaFoldDB" id="A0A2C6KWW6"/>
<dbReference type="OrthoDB" id="269384at2759"/>
<feature type="region of interest" description="Disordered" evidence="16">
    <location>
        <begin position="187"/>
        <end position="223"/>
    </location>
</feature>
<evidence type="ECO:0000256" key="1">
    <source>
        <dbReference type="ARBA" id="ARBA00001974"/>
    </source>
</evidence>
<feature type="compositionally biased region" description="Basic and acidic residues" evidence="16">
    <location>
        <begin position="189"/>
        <end position="198"/>
    </location>
</feature>
<dbReference type="PANTHER" id="PTHR12613:SF0">
    <property type="entry name" value="ERO1-LIKE PROTEIN"/>
    <property type="match status" value="1"/>
</dbReference>
<keyword evidence="7" id="KW-0732">Signal</keyword>
<dbReference type="EMBL" id="MIGC01002760">
    <property type="protein sequence ID" value="PHJ20433.1"/>
    <property type="molecule type" value="Genomic_DNA"/>
</dbReference>